<feature type="region of interest" description="Disordered" evidence="7">
    <location>
        <begin position="13"/>
        <end position="35"/>
    </location>
</feature>
<reference evidence="9 10" key="1">
    <citation type="journal article" date="2019" name="Plant Biotechnol. J.">
        <title>The red bayberry genome and genetic basis of sex determination.</title>
        <authorList>
            <person name="Jia H.M."/>
            <person name="Jia H.J."/>
            <person name="Cai Q.L."/>
            <person name="Wang Y."/>
            <person name="Zhao H.B."/>
            <person name="Yang W.F."/>
            <person name="Wang G.Y."/>
            <person name="Li Y.H."/>
            <person name="Zhan D.L."/>
            <person name="Shen Y.T."/>
            <person name="Niu Q.F."/>
            <person name="Chang L."/>
            <person name="Qiu J."/>
            <person name="Zhao L."/>
            <person name="Xie H.B."/>
            <person name="Fu W.Y."/>
            <person name="Jin J."/>
            <person name="Li X.W."/>
            <person name="Jiao Y."/>
            <person name="Zhou C.C."/>
            <person name="Tu T."/>
            <person name="Chai C.Y."/>
            <person name="Gao J.L."/>
            <person name="Fan L.J."/>
            <person name="van de Weg E."/>
            <person name="Wang J.Y."/>
            <person name="Gao Z.S."/>
        </authorList>
    </citation>
    <scope>NUCLEOTIDE SEQUENCE [LARGE SCALE GENOMIC DNA]</scope>
    <source>
        <tissue evidence="9">Leaves</tissue>
    </source>
</reference>
<keyword evidence="5" id="KW-0804">Transcription</keyword>
<dbReference type="InterPro" id="IPR036955">
    <property type="entry name" value="AP2/ERF_dom_sf"/>
</dbReference>
<feature type="region of interest" description="Disordered" evidence="7">
    <location>
        <begin position="161"/>
        <end position="190"/>
    </location>
</feature>
<dbReference type="GO" id="GO:0005634">
    <property type="term" value="C:nucleus"/>
    <property type="evidence" value="ECO:0007669"/>
    <property type="project" value="UniProtKB-SubCell"/>
</dbReference>
<dbReference type="CDD" id="cd00018">
    <property type="entry name" value="AP2"/>
    <property type="match status" value="2"/>
</dbReference>
<dbReference type="AlphaFoldDB" id="A0A6A1UTG7"/>
<dbReference type="Proteomes" id="UP000516437">
    <property type="component" value="Chromosome 8"/>
</dbReference>
<keyword evidence="4" id="KW-0238">DNA-binding</keyword>
<gene>
    <name evidence="9" type="ORF">CJ030_MR8G026766</name>
</gene>
<dbReference type="Pfam" id="PF00847">
    <property type="entry name" value="AP2"/>
    <property type="match status" value="1"/>
</dbReference>
<evidence type="ECO:0000256" key="7">
    <source>
        <dbReference type="SAM" id="MobiDB-lite"/>
    </source>
</evidence>
<feature type="domain" description="AP2/ERF" evidence="8">
    <location>
        <begin position="302"/>
        <end position="365"/>
    </location>
</feature>
<evidence type="ECO:0000259" key="8">
    <source>
        <dbReference type="PROSITE" id="PS51032"/>
    </source>
</evidence>
<accession>A0A6A1UTG7</accession>
<dbReference type="Gene3D" id="3.30.730.10">
    <property type="entry name" value="AP2/ERF domain"/>
    <property type="match status" value="2"/>
</dbReference>
<protein>
    <submittedName>
        <fullName evidence="9">AP2-like ethylene-responsive transcription factor BBM2</fullName>
    </submittedName>
</protein>
<evidence type="ECO:0000256" key="1">
    <source>
        <dbReference type="ARBA" id="ARBA00004123"/>
    </source>
</evidence>
<dbReference type="GO" id="GO:0003677">
    <property type="term" value="F:DNA binding"/>
    <property type="evidence" value="ECO:0007669"/>
    <property type="project" value="UniProtKB-KW"/>
</dbReference>
<feature type="region of interest" description="Disordered" evidence="7">
    <location>
        <begin position="258"/>
        <end position="281"/>
    </location>
</feature>
<dbReference type="PANTHER" id="PTHR32467">
    <property type="entry name" value="AP2-LIKE ETHYLENE-RESPONSIVE TRANSCRIPTION FACTOR"/>
    <property type="match status" value="1"/>
</dbReference>
<feature type="compositionally biased region" description="Low complexity" evidence="7">
    <location>
        <begin position="258"/>
        <end position="267"/>
    </location>
</feature>
<keyword evidence="2" id="KW-0677">Repeat</keyword>
<dbReference type="InterPro" id="IPR016177">
    <property type="entry name" value="DNA-bd_dom_sf"/>
</dbReference>
<feature type="compositionally biased region" description="Polar residues" evidence="7">
    <location>
        <begin position="268"/>
        <end position="281"/>
    </location>
</feature>
<dbReference type="GO" id="GO:0003700">
    <property type="term" value="F:DNA-binding transcription factor activity"/>
    <property type="evidence" value="ECO:0007669"/>
    <property type="project" value="InterPro"/>
</dbReference>
<dbReference type="PROSITE" id="PS51032">
    <property type="entry name" value="AP2_ERF"/>
    <property type="match status" value="2"/>
</dbReference>
<evidence type="ECO:0000313" key="10">
    <source>
        <dbReference type="Proteomes" id="UP000516437"/>
    </source>
</evidence>
<dbReference type="FunFam" id="3.30.730.10:FF:000003">
    <property type="entry name" value="AP2-like ethylene-responsive transcription factor ANT"/>
    <property type="match status" value="1"/>
</dbReference>
<evidence type="ECO:0000256" key="4">
    <source>
        <dbReference type="ARBA" id="ARBA00023125"/>
    </source>
</evidence>
<proteinExistence type="predicted"/>
<feature type="compositionally biased region" description="Gly residues" evidence="7">
    <location>
        <begin position="164"/>
        <end position="187"/>
    </location>
</feature>
<sequence>MASMNWLGFSLSPQELPSQPADQDHSQNTVSRLGFNSDNISGTDVSSECFDLTSDSTAPSLNLPPPFGILEAFNRNNQAQDWNMKGLGMNSSTNYKTTSDVSMLIGSSCSGQNLENQHQPKLENFLGRHSFGQHESTAYNNNGDYIFNNCSLQLPSEAANGVANSGGGGSGAAGGGDDGGGGGGGGSIHNNSSIGLSMIKTWLRNQPAPPPQQDIKNDGGATGGNNASLTSAQTLSLSMSTGSQSSSALPLLTACTAGGTGGETSSSDNKQQKTATGLDSQTGAIEAVPRKSIDTFGQRTSIYRGVTRHRWTGRYEAHLWDNSCRREGQTRKGRQGGYDKEEKAARAYDLAALKYWGTTTTTNFPISNYEKEVEEMKHMTRQEYVASLRRKSSGFSRGASIYRGVTRHHQHGRWQARIGRVAGNKDLYLGTFSTQEEAAEAYDIAAIKFRGLNAVTNFDMSRYDVKSILESSTLPIGGAAKRLKDVEQAEMTVDGQRTDDDNMSSQLTDGINSYGTAAHHGWPTLAFQQAQPYSMHYPYGQRVWCKQEQDSDPPHSFQELHQLQLGNTHNFFQPNSVLHNLMGMESASMEHSSGSNSVIYSSQGGADGNGGVGYGSNGGYVIPLSTVIANDGNQNQGNSGFGDSEVKAIGYENMYASTDPYHARNLYYLSQQSSSSGVVKAASAYDQGSTCNNWVPTAVPTLAPRSNNMAVCHAAPTFTVWNDT</sequence>
<comment type="caution">
    <text evidence="9">The sequence shown here is derived from an EMBL/GenBank/DDBJ whole genome shotgun (WGS) entry which is preliminary data.</text>
</comment>
<dbReference type="FunFam" id="3.30.730.10:FF:000002">
    <property type="entry name" value="AP2-like ethylene-responsive transcription factor"/>
    <property type="match status" value="1"/>
</dbReference>
<dbReference type="EMBL" id="RXIC02000026">
    <property type="protein sequence ID" value="KAB1203436.1"/>
    <property type="molecule type" value="Genomic_DNA"/>
</dbReference>
<evidence type="ECO:0000256" key="3">
    <source>
        <dbReference type="ARBA" id="ARBA00023015"/>
    </source>
</evidence>
<evidence type="ECO:0000256" key="6">
    <source>
        <dbReference type="ARBA" id="ARBA00023242"/>
    </source>
</evidence>
<dbReference type="SMART" id="SM00380">
    <property type="entry name" value="AP2"/>
    <property type="match status" value="2"/>
</dbReference>
<keyword evidence="3" id="KW-0805">Transcription regulation</keyword>
<evidence type="ECO:0000256" key="5">
    <source>
        <dbReference type="ARBA" id="ARBA00023163"/>
    </source>
</evidence>
<dbReference type="SUPFAM" id="SSF54171">
    <property type="entry name" value="DNA-binding domain"/>
    <property type="match status" value="2"/>
</dbReference>
<keyword evidence="6" id="KW-0539">Nucleus</keyword>
<dbReference type="InterPro" id="IPR001471">
    <property type="entry name" value="AP2/ERF_dom"/>
</dbReference>
<comment type="subcellular location">
    <subcellularLocation>
        <location evidence="1">Nucleus</location>
    </subcellularLocation>
</comment>
<dbReference type="PANTHER" id="PTHR32467:SF72">
    <property type="entry name" value="AP2-LIKE ETHYLENE-RESPONSIVE TRANSCRIPTION FACTOR BBM"/>
    <property type="match status" value="1"/>
</dbReference>
<evidence type="ECO:0000313" key="9">
    <source>
        <dbReference type="EMBL" id="KAB1203436.1"/>
    </source>
</evidence>
<organism evidence="9 10">
    <name type="scientific">Morella rubra</name>
    <name type="common">Chinese bayberry</name>
    <dbReference type="NCBI Taxonomy" id="262757"/>
    <lineage>
        <taxon>Eukaryota</taxon>
        <taxon>Viridiplantae</taxon>
        <taxon>Streptophyta</taxon>
        <taxon>Embryophyta</taxon>
        <taxon>Tracheophyta</taxon>
        <taxon>Spermatophyta</taxon>
        <taxon>Magnoliopsida</taxon>
        <taxon>eudicotyledons</taxon>
        <taxon>Gunneridae</taxon>
        <taxon>Pentapetalae</taxon>
        <taxon>rosids</taxon>
        <taxon>fabids</taxon>
        <taxon>Fagales</taxon>
        <taxon>Myricaceae</taxon>
        <taxon>Morella</taxon>
    </lineage>
</organism>
<dbReference type="PRINTS" id="PR00367">
    <property type="entry name" value="ETHRSPELEMNT"/>
</dbReference>
<evidence type="ECO:0000256" key="2">
    <source>
        <dbReference type="ARBA" id="ARBA00022737"/>
    </source>
</evidence>
<name>A0A6A1UTG7_9ROSI</name>
<feature type="domain" description="AP2/ERF" evidence="8">
    <location>
        <begin position="401"/>
        <end position="459"/>
    </location>
</feature>
<dbReference type="OrthoDB" id="207175at2759"/>
<keyword evidence="10" id="KW-1185">Reference proteome</keyword>
<feature type="region of interest" description="Disordered" evidence="7">
    <location>
        <begin position="204"/>
        <end position="228"/>
    </location>
</feature>